<accession>A0A6M5YBZ1</accession>
<evidence type="ECO:0000313" key="3">
    <source>
        <dbReference type="Proteomes" id="UP000502756"/>
    </source>
</evidence>
<keyword evidence="3" id="KW-1185">Reference proteome</keyword>
<keyword evidence="2" id="KW-0675">Receptor</keyword>
<sequence length="261" mass="30942">MKKQMHSSLESHVYYWLDYTYKNFRSNVVKIDNKKAIYKNQNKAMLVNSCFISYRHLSDNYELPKFIEQFHKVLNAQLIAEVKGGIYLDKRRMKGGDFVDESLAKALCESGCMIMIFCPLYFDNENLYCTREFLSMERLEKFRKHYYTGNKGLIIPIIYKNIGYYKSKNAINNRECYDFSNFGLWGGADILKSKEMNLAIREMAKSIAQQFRDFKNTYPMCEHDGKHEMVSEAEARKWLKASWDDSNEYPNEKFPFDEDND</sequence>
<dbReference type="EMBL" id="CP053435">
    <property type="protein sequence ID" value="QJW90826.1"/>
    <property type="molecule type" value="Genomic_DNA"/>
</dbReference>
<protein>
    <submittedName>
        <fullName evidence="2">Toll/interleukin-1 receptor domain-containing protein</fullName>
    </submittedName>
</protein>
<feature type="domain" description="TIR" evidence="1">
    <location>
        <begin position="46"/>
        <end position="211"/>
    </location>
</feature>
<dbReference type="KEGG" id="stae:HNV11_16300"/>
<organism evidence="2 3">
    <name type="scientific">Spirosoma taeanense</name>
    <dbReference type="NCBI Taxonomy" id="2735870"/>
    <lineage>
        <taxon>Bacteria</taxon>
        <taxon>Pseudomonadati</taxon>
        <taxon>Bacteroidota</taxon>
        <taxon>Cytophagia</taxon>
        <taxon>Cytophagales</taxon>
        <taxon>Cytophagaceae</taxon>
        <taxon>Spirosoma</taxon>
    </lineage>
</organism>
<dbReference type="InterPro" id="IPR035897">
    <property type="entry name" value="Toll_tir_struct_dom_sf"/>
</dbReference>
<reference evidence="2 3" key="1">
    <citation type="submission" date="2020-05" db="EMBL/GenBank/DDBJ databases">
        <title>Genome sequencing of Spirosoma sp. TS118.</title>
        <authorList>
            <person name="Lee J.-H."/>
            <person name="Jeong S."/>
            <person name="Zhao L."/>
            <person name="Jung J.-H."/>
            <person name="Kim M.-K."/>
            <person name="Lim S."/>
        </authorList>
    </citation>
    <scope>NUCLEOTIDE SEQUENCE [LARGE SCALE GENOMIC DNA]</scope>
    <source>
        <strain evidence="2 3">TS118</strain>
    </source>
</reference>
<dbReference type="Proteomes" id="UP000502756">
    <property type="component" value="Chromosome"/>
</dbReference>
<dbReference type="Gene3D" id="3.40.50.10140">
    <property type="entry name" value="Toll/interleukin-1 receptor homology (TIR) domain"/>
    <property type="match status" value="1"/>
</dbReference>
<gene>
    <name evidence="2" type="ORF">HNV11_16300</name>
</gene>
<evidence type="ECO:0000313" key="2">
    <source>
        <dbReference type="EMBL" id="QJW90826.1"/>
    </source>
</evidence>
<name>A0A6M5YBZ1_9BACT</name>
<dbReference type="SUPFAM" id="SSF52200">
    <property type="entry name" value="Toll/Interleukin receptor TIR domain"/>
    <property type="match status" value="1"/>
</dbReference>
<dbReference type="RefSeq" id="WP_171740671.1">
    <property type="nucleotide sequence ID" value="NZ_CP053435.1"/>
</dbReference>
<dbReference type="PROSITE" id="PS50104">
    <property type="entry name" value="TIR"/>
    <property type="match status" value="1"/>
</dbReference>
<dbReference type="AlphaFoldDB" id="A0A6M5YBZ1"/>
<dbReference type="InterPro" id="IPR000157">
    <property type="entry name" value="TIR_dom"/>
</dbReference>
<evidence type="ECO:0000259" key="1">
    <source>
        <dbReference type="PROSITE" id="PS50104"/>
    </source>
</evidence>
<dbReference type="GO" id="GO:0007165">
    <property type="term" value="P:signal transduction"/>
    <property type="evidence" value="ECO:0007669"/>
    <property type="project" value="InterPro"/>
</dbReference>
<proteinExistence type="predicted"/>